<evidence type="ECO:0000256" key="3">
    <source>
        <dbReference type="PROSITE-ProRule" id="PRU00169"/>
    </source>
</evidence>
<dbReference type="PANTHER" id="PTHR43214">
    <property type="entry name" value="TWO-COMPONENT RESPONSE REGULATOR"/>
    <property type="match status" value="1"/>
</dbReference>
<accession>A0A101FXU6</accession>
<evidence type="ECO:0000313" key="7">
    <source>
        <dbReference type="Proteomes" id="UP000064249"/>
    </source>
</evidence>
<dbReference type="AlphaFoldDB" id="A0A101FXU6"/>
<keyword evidence="1 3" id="KW-0597">Phosphoprotein</keyword>
<sequence>MEDRIKVILVDDHEVVRRGLSSYLSITHDIVIVGEASNGEEAIEVCEKTKPDVILMDLVMPIKDGIEATKEILARFPEMKIIALTSFKESDMVQDAMREGALGYLLKNVSGKELADAIRSVYQGEPALAPEVTRDFVIGMQQPRMGDDLTGREMEVLKLLVEGLSNPEIAEQLVISRSTARAHVSNILAKLQVSNRSEAVALALRKRLVR</sequence>
<dbReference type="Pfam" id="PF00072">
    <property type="entry name" value="Response_reg"/>
    <property type="match status" value="1"/>
</dbReference>
<dbReference type="CDD" id="cd06170">
    <property type="entry name" value="LuxR_C_like"/>
    <property type="match status" value="1"/>
</dbReference>
<feature type="domain" description="Response regulatory" evidence="5">
    <location>
        <begin position="6"/>
        <end position="122"/>
    </location>
</feature>
<dbReference type="SMART" id="SM00421">
    <property type="entry name" value="HTH_LUXR"/>
    <property type="match status" value="1"/>
</dbReference>
<name>A0A101FXU6_9CHLR</name>
<dbReference type="GO" id="GO:0003677">
    <property type="term" value="F:DNA binding"/>
    <property type="evidence" value="ECO:0007669"/>
    <property type="project" value="UniProtKB-KW"/>
</dbReference>
<dbReference type="InterPro" id="IPR058245">
    <property type="entry name" value="NreC/VraR/RcsB-like_REC"/>
</dbReference>
<dbReference type="InterPro" id="IPR016032">
    <property type="entry name" value="Sig_transdc_resp-reg_C-effctor"/>
</dbReference>
<feature type="modified residue" description="4-aspartylphosphate" evidence="3">
    <location>
        <position position="57"/>
    </location>
</feature>
<dbReference type="PROSITE" id="PS50043">
    <property type="entry name" value="HTH_LUXR_2"/>
    <property type="match status" value="1"/>
</dbReference>
<dbReference type="Proteomes" id="UP000064249">
    <property type="component" value="Unassembled WGS sequence"/>
</dbReference>
<dbReference type="InterPro" id="IPR000792">
    <property type="entry name" value="Tscrpt_reg_LuxR_C"/>
</dbReference>
<dbReference type="PROSITE" id="PS50110">
    <property type="entry name" value="RESPONSE_REGULATORY"/>
    <property type="match status" value="1"/>
</dbReference>
<dbReference type="Pfam" id="PF00196">
    <property type="entry name" value="GerE"/>
    <property type="match status" value="1"/>
</dbReference>
<evidence type="ECO:0000313" key="6">
    <source>
        <dbReference type="EMBL" id="KUK46364.1"/>
    </source>
</evidence>
<evidence type="ECO:0000259" key="5">
    <source>
        <dbReference type="PROSITE" id="PS50110"/>
    </source>
</evidence>
<protein>
    <submittedName>
        <fullName evidence="6">Two component LuxR family transcriptional regulator</fullName>
    </submittedName>
</protein>
<dbReference type="InterPro" id="IPR001789">
    <property type="entry name" value="Sig_transdc_resp-reg_receiver"/>
</dbReference>
<dbReference type="GO" id="GO:0006355">
    <property type="term" value="P:regulation of DNA-templated transcription"/>
    <property type="evidence" value="ECO:0007669"/>
    <property type="project" value="InterPro"/>
</dbReference>
<gene>
    <name evidence="6" type="ORF">XD73_0766</name>
</gene>
<feature type="domain" description="HTH luxR-type" evidence="4">
    <location>
        <begin position="142"/>
        <end position="207"/>
    </location>
</feature>
<comment type="caution">
    <text evidence="6">The sequence shown here is derived from an EMBL/GenBank/DDBJ whole genome shotgun (WGS) entry which is preliminary data.</text>
</comment>
<evidence type="ECO:0000259" key="4">
    <source>
        <dbReference type="PROSITE" id="PS50043"/>
    </source>
</evidence>
<dbReference type="CDD" id="cd17535">
    <property type="entry name" value="REC_NarL-like"/>
    <property type="match status" value="1"/>
</dbReference>
<dbReference type="PANTHER" id="PTHR43214:SF37">
    <property type="entry name" value="TRANSCRIPTIONAL REGULATORY PROTEIN YDFI"/>
    <property type="match status" value="1"/>
</dbReference>
<dbReference type="GO" id="GO:0000160">
    <property type="term" value="P:phosphorelay signal transduction system"/>
    <property type="evidence" value="ECO:0007669"/>
    <property type="project" value="InterPro"/>
</dbReference>
<dbReference type="InterPro" id="IPR039420">
    <property type="entry name" value="WalR-like"/>
</dbReference>
<evidence type="ECO:0000256" key="1">
    <source>
        <dbReference type="ARBA" id="ARBA00022553"/>
    </source>
</evidence>
<dbReference type="SUPFAM" id="SSF52172">
    <property type="entry name" value="CheY-like"/>
    <property type="match status" value="1"/>
</dbReference>
<dbReference type="InterPro" id="IPR011006">
    <property type="entry name" value="CheY-like_superfamily"/>
</dbReference>
<dbReference type="Gene3D" id="3.40.50.2300">
    <property type="match status" value="1"/>
</dbReference>
<dbReference type="PRINTS" id="PR00038">
    <property type="entry name" value="HTHLUXR"/>
</dbReference>
<dbReference type="SMART" id="SM00448">
    <property type="entry name" value="REC"/>
    <property type="match status" value="1"/>
</dbReference>
<evidence type="ECO:0000256" key="2">
    <source>
        <dbReference type="ARBA" id="ARBA00023125"/>
    </source>
</evidence>
<dbReference type="EMBL" id="LGFU01000035">
    <property type="protein sequence ID" value="KUK46364.1"/>
    <property type="molecule type" value="Genomic_DNA"/>
</dbReference>
<reference evidence="6 7" key="1">
    <citation type="journal article" date="2015" name="MBio">
        <title>Genome-Resolved Metagenomic Analysis Reveals Roles for Candidate Phyla and Other Microbial Community Members in Biogeochemical Transformations in Oil Reservoirs.</title>
        <authorList>
            <person name="Hu P."/>
            <person name="Tom L."/>
            <person name="Singh A."/>
            <person name="Thomas B.C."/>
            <person name="Baker B.J."/>
            <person name="Piceno Y.M."/>
            <person name="Andersen G.L."/>
            <person name="Banfield J.F."/>
        </authorList>
    </citation>
    <scope>NUCLEOTIDE SEQUENCE [LARGE SCALE GENOMIC DNA]</scope>
    <source>
        <strain evidence="6">46_16</strain>
    </source>
</reference>
<organism evidence="6 7">
    <name type="scientific">Anaerolinea thermophila</name>
    <dbReference type="NCBI Taxonomy" id="167964"/>
    <lineage>
        <taxon>Bacteria</taxon>
        <taxon>Bacillati</taxon>
        <taxon>Chloroflexota</taxon>
        <taxon>Anaerolineae</taxon>
        <taxon>Anaerolineales</taxon>
        <taxon>Anaerolineaceae</taxon>
        <taxon>Anaerolinea</taxon>
    </lineage>
</organism>
<keyword evidence="2" id="KW-0238">DNA-binding</keyword>
<proteinExistence type="predicted"/>
<dbReference type="SUPFAM" id="SSF46894">
    <property type="entry name" value="C-terminal effector domain of the bipartite response regulators"/>
    <property type="match status" value="1"/>
</dbReference>